<gene>
    <name evidence="1" type="ORF">EVOR1521_LOCUS19350</name>
</gene>
<organism evidence="1 2">
    <name type="scientific">Effrenium voratum</name>
    <dbReference type="NCBI Taxonomy" id="2562239"/>
    <lineage>
        <taxon>Eukaryota</taxon>
        <taxon>Sar</taxon>
        <taxon>Alveolata</taxon>
        <taxon>Dinophyceae</taxon>
        <taxon>Suessiales</taxon>
        <taxon>Symbiodiniaceae</taxon>
        <taxon>Effrenium</taxon>
    </lineage>
</organism>
<proteinExistence type="predicted"/>
<evidence type="ECO:0000313" key="2">
    <source>
        <dbReference type="Proteomes" id="UP001178507"/>
    </source>
</evidence>
<comment type="caution">
    <text evidence="1">The sequence shown here is derived from an EMBL/GenBank/DDBJ whole genome shotgun (WGS) entry which is preliminary data.</text>
</comment>
<name>A0AA36IXQ7_9DINO</name>
<protein>
    <submittedName>
        <fullName evidence="1">Uncharacterized protein</fullName>
    </submittedName>
</protein>
<dbReference type="Proteomes" id="UP001178507">
    <property type="component" value="Unassembled WGS sequence"/>
</dbReference>
<dbReference type="AlphaFoldDB" id="A0AA36IXQ7"/>
<reference evidence="1" key="1">
    <citation type="submission" date="2023-08" db="EMBL/GenBank/DDBJ databases">
        <authorList>
            <person name="Chen Y."/>
            <person name="Shah S."/>
            <person name="Dougan E. K."/>
            <person name="Thang M."/>
            <person name="Chan C."/>
        </authorList>
    </citation>
    <scope>NUCLEOTIDE SEQUENCE</scope>
</reference>
<accession>A0AA36IXQ7</accession>
<keyword evidence="2" id="KW-1185">Reference proteome</keyword>
<sequence>MERRFFSKGGFVDLRDLRLELHGLGGEVIFSIGSLALERDTEGGDTTVNLDSVAVEVVSGGGHQTLLEHLGLQAILKGGQEGETQEDTTELQVVLSEITDFPPQLAATPAALQVLKDLVDAYLQGLSAGRALLRTTLKDAPEPPLTREAGGC</sequence>
<evidence type="ECO:0000313" key="1">
    <source>
        <dbReference type="EMBL" id="CAJ1394764.1"/>
    </source>
</evidence>
<dbReference type="EMBL" id="CAUJNA010002946">
    <property type="protein sequence ID" value="CAJ1394764.1"/>
    <property type="molecule type" value="Genomic_DNA"/>
</dbReference>